<sequence>DAKQHHGHRYARYRGLANVQMQCFLAAMAQNIKKIALVVWAFLSYLWRQFCLFEAWVKQSEKITACSVI</sequence>
<feature type="domain" description="Transposase DDE" evidence="1">
    <location>
        <begin position="2"/>
        <end position="35"/>
    </location>
</feature>
<name>A0A1A7NR89_9PAST</name>
<gene>
    <name evidence="2" type="ORF">QS62_08600</name>
</gene>
<keyword evidence="3" id="KW-1185">Reference proteome</keyword>
<dbReference type="InterPro" id="IPR025668">
    <property type="entry name" value="Tnp_DDE_dom"/>
</dbReference>
<proteinExistence type="predicted"/>
<accession>A0A1A7NR89</accession>
<evidence type="ECO:0000259" key="1">
    <source>
        <dbReference type="Pfam" id="PF13751"/>
    </source>
</evidence>
<evidence type="ECO:0000313" key="2">
    <source>
        <dbReference type="EMBL" id="OBW92727.1"/>
    </source>
</evidence>
<organism evidence="2 3">
    <name type="scientific">Gallibacterium salpingitidis</name>
    <dbReference type="NCBI Taxonomy" id="505341"/>
    <lineage>
        <taxon>Bacteria</taxon>
        <taxon>Pseudomonadati</taxon>
        <taxon>Pseudomonadota</taxon>
        <taxon>Gammaproteobacteria</taxon>
        <taxon>Pasteurellales</taxon>
        <taxon>Pasteurellaceae</taxon>
        <taxon>Gallibacterium</taxon>
    </lineage>
</organism>
<dbReference type="Pfam" id="PF13751">
    <property type="entry name" value="DDE_Tnp_1_6"/>
    <property type="match status" value="1"/>
</dbReference>
<dbReference type="AlphaFoldDB" id="A0A1A7NR89"/>
<comment type="caution">
    <text evidence="2">The sequence shown here is derived from an EMBL/GenBank/DDBJ whole genome shotgun (WGS) entry which is preliminary data.</text>
</comment>
<dbReference type="EMBL" id="JTJL01000045">
    <property type="protein sequence ID" value="OBW92727.1"/>
    <property type="molecule type" value="Genomic_DNA"/>
</dbReference>
<feature type="non-terminal residue" evidence="2">
    <location>
        <position position="1"/>
    </location>
</feature>
<dbReference type="Proteomes" id="UP000092649">
    <property type="component" value="Unassembled WGS sequence"/>
</dbReference>
<dbReference type="PATRIC" id="fig|505341.3.peg.1724"/>
<dbReference type="RefSeq" id="WP_197496288.1">
    <property type="nucleotide sequence ID" value="NZ_JTJL01000045.1"/>
</dbReference>
<evidence type="ECO:0000313" key="3">
    <source>
        <dbReference type="Proteomes" id="UP000092649"/>
    </source>
</evidence>
<protein>
    <recommendedName>
        <fullName evidence="1">Transposase DDE domain-containing protein</fullName>
    </recommendedName>
</protein>
<reference evidence="2 3" key="1">
    <citation type="submission" date="2014-11" db="EMBL/GenBank/DDBJ databases">
        <title>Pan-genome of Gallibacterium spp.</title>
        <authorList>
            <person name="Kudirkiene E."/>
            <person name="Bojesen A.M."/>
        </authorList>
    </citation>
    <scope>NUCLEOTIDE SEQUENCE [LARGE SCALE GENOMIC DNA]</scope>
    <source>
        <strain evidence="2 3">F150</strain>
    </source>
</reference>